<comment type="caution">
    <text evidence="5">The sequence shown here is derived from an EMBL/GenBank/DDBJ whole genome shotgun (WGS) entry which is preliminary data.</text>
</comment>
<evidence type="ECO:0000256" key="3">
    <source>
        <dbReference type="ARBA" id="ARBA00022898"/>
    </source>
</evidence>
<keyword evidence="6" id="KW-1185">Reference proteome</keyword>
<dbReference type="Proteomes" id="UP000593567">
    <property type="component" value="Unassembled WGS sequence"/>
</dbReference>
<dbReference type="InterPro" id="IPR036052">
    <property type="entry name" value="TrpB-like_PALP_sf"/>
</dbReference>
<accession>A0A7J7J9S4</accession>
<dbReference type="EMBL" id="VXIV02002778">
    <property type="protein sequence ID" value="KAF6022979.1"/>
    <property type="molecule type" value="Genomic_DNA"/>
</dbReference>
<gene>
    <name evidence="5" type="ORF">EB796_018710</name>
</gene>
<dbReference type="AlphaFoldDB" id="A0A7J7J9S4"/>
<dbReference type="PANTHER" id="PTHR43050:SF1">
    <property type="entry name" value="SERINE RACEMASE"/>
    <property type="match status" value="1"/>
</dbReference>
<dbReference type="Pfam" id="PF00291">
    <property type="entry name" value="PALP"/>
    <property type="match status" value="1"/>
</dbReference>
<evidence type="ECO:0000313" key="5">
    <source>
        <dbReference type="EMBL" id="KAF6022979.1"/>
    </source>
</evidence>
<dbReference type="GO" id="GO:0005524">
    <property type="term" value="F:ATP binding"/>
    <property type="evidence" value="ECO:0007669"/>
    <property type="project" value="TreeGrafter"/>
</dbReference>
<sequence length="195" mass="20547">MKKVCAETGKVYISSCENVSDIAGQGTCGLELIRQVPDLDAVLVSISGGGLSAGIAVAVKSIKPDCKIYLVTPRGRENDGAMLAFWREGVAQPSPVSGHNCGGNQATADRAKGIQNPERSDEEIIAGMKFTFNHMKQVIEAAAGATVAALFTEKMAALPASIKKVAVISCGGNVDIDNLPWYESYVNPFKMGDII</sequence>
<evidence type="ECO:0000259" key="4">
    <source>
        <dbReference type="Pfam" id="PF00291"/>
    </source>
</evidence>
<comment type="cofactor">
    <cofactor evidence="1">
        <name>pyridoxal 5'-phosphate</name>
        <dbReference type="ChEBI" id="CHEBI:597326"/>
    </cofactor>
</comment>
<evidence type="ECO:0000256" key="1">
    <source>
        <dbReference type="ARBA" id="ARBA00001933"/>
    </source>
</evidence>
<name>A0A7J7J9S4_BUGNE</name>
<dbReference type="PANTHER" id="PTHR43050">
    <property type="entry name" value="SERINE / THREONINE RACEMASE FAMILY MEMBER"/>
    <property type="match status" value="1"/>
</dbReference>
<dbReference type="Gene3D" id="3.40.50.1100">
    <property type="match status" value="2"/>
</dbReference>
<dbReference type="GO" id="GO:0003941">
    <property type="term" value="F:L-serine ammonia-lyase activity"/>
    <property type="evidence" value="ECO:0007669"/>
    <property type="project" value="TreeGrafter"/>
</dbReference>
<dbReference type="GO" id="GO:0030378">
    <property type="term" value="F:serine racemase activity"/>
    <property type="evidence" value="ECO:0007669"/>
    <property type="project" value="TreeGrafter"/>
</dbReference>
<reference evidence="5" key="1">
    <citation type="submission" date="2020-06" db="EMBL/GenBank/DDBJ databases">
        <title>Draft genome of Bugula neritina, a colonial animal packing powerful symbionts and potential medicines.</title>
        <authorList>
            <person name="Rayko M."/>
        </authorList>
    </citation>
    <scope>NUCLEOTIDE SEQUENCE [LARGE SCALE GENOMIC DNA]</scope>
    <source>
        <strain evidence="5">Kwan_BN1</strain>
    </source>
</reference>
<dbReference type="InterPro" id="IPR001926">
    <property type="entry name" value="TrpB-like_PALP"/>
</dbReference>
<dbReference type="GO" id="GO:0018114">
    <property type="term" value="F:threonine racemase activity"/>
    <property type="evidence" value="ECO:0007669"/>
    <property type="project" value="TreeGrafter"/>
</dbReference>
<evidence type="ECO:0000256" key="2">
    <source>
        <dbReference type="ARBA" id="ARBA00010869"/>
    </source>
</evidence>
<evidence type="ECO:0000313" key="6">
    <source>
        <dbReference type="Proteomes" id="UP000593567"/>
    </source>
</evidence>
<protein>
    <recommendedName>
        <fullName evidence="4">Tryptophan synthase beta chain-like PALP domain-containing protein</fullName>
    </recommendedName>
</protein>
<dbReference type="OrthoDB" id="4418812at2759"/>
<comment type="similarity">
    <text evidence="2">Belongs to the serine/threonine dehydratase family.</text>
</comment>
<organism evidence="5 6">
    <name type="scientific">Bugula neritina</name>
    <name type="common">Brown bryozoan</name>
    <name type="synonym">Sertularia neritina</name>
    <dbReference type="NCBI Taxonomy" id="10212"/>
    <lineage>
        <taxon>Eukaryota</taxon>
        <taxon>Metazoa</taxon>
        <taxon>Spiralia</taxon>
        <taxon>Lophotrochozoa</taxon>
        <taxon>Bryozoa</taxon>
        <taxon>Gymnolaemata</taxon>
        <taxon>Cheilostomatida</taxon>
        <taxon>Flustrina</taxon>
        <taxon>Buguloidea</taxon>
        <taxon>Bugulidae</taxon>
        <taxon>Bugula</taxon>
    </lineage>
</organism>
<dbReference type="GO" id="GO:0030170">
    <property type="term" value="F:pyridoxal phosphate binding"/>
    <property type="evidence" value="ECO:0007669"/>
    <property type="project" value="TreeGrafter"/>
</dbReference>
<dbReference type="GO" id="GO:0000287">
    <property type="term" value="F:magnesium ion binding"/>
    <property type="evidence" value="ECO:0007669"/>
    <property type="project" value="TreeGrafter"/>
</dbReference>
<proteinExistence type="inferred from homology"/>
<keyword evidence="3" id="KW-0663">Pyridoxal phosphate</keyword>
<feature type="domain" description="Tryptophan synthase beta chain-like PALP" evidence="4">
    <location>
        <begin position="2"/>
        <end position="171"/>
    </location>
</feature>
<dbReference type="SUPFAM" id="SSF53686">
    <property type="entry name" value="Tryptophan synthase beta subunit-like PLP-dependent enzymes"/>
    <property type="match status" value="1"/>
</dbReference>
<dbReference type="GO" id="GO:0070179">
    <property type="term" value="P:D-serine biosynthetic process"/>
    <property type="evidence" value="ECO:0007669"/>
    <property type="project" value="TreeGrafter"/>
</dbReference>